<evidence type="ECO:0000313" key="3">
    <source>
        <dbReference type="EMBL" id="KAJ3995158.1"/>
    </source>
</evidence>
<protein>
    <recommendedName>
        <fullName evidence="2">Beta-glucuronidase C-terminal domain-containing protein</fullName>
    </recommendedName>
</protein>
<dbReference type="InterPro" id="IPR017853">
    <property type="entry name" value="GH"/>
</dbReference>
<dbReference type="Gene3D" id="3.20.20.80">
    <property type="entry name" value="Glycosidases"/>
    <property type="match status" value="1"/>
</dbReference>
<feature type="chain" id="PRO_5047362307" description="Beta-glucuronidase C-terminal domain-containing protein" evidence="1">
    <location>
        <begin position="22"/>
        <end position="558"/>
    </location>
</feature>
<feature type="signal peptide" evidence="1">
    <location>
        <begin position="1"/>
        <end position="21"/>
    </location>
</feature>
<keyword evidence="1" id="KW-0732">Signal</keyword>
<dbReference type="Proteomes" id="UP001163828">
    <property type="component" value="Unassembled WGS sequence"/>
</dbReference>
<evidence type="ECO:0000313" key="4">
    <source>
        <dbReference type="Proteomes" id="UP001163828"/>
    </source>
</evidence>
<dbReference type="PANTHER" id="PTHR36183">
    <property type="entry name" value="BETA-GLUCURONIDASE"/>
    <property type="match status" value="1"/>
</dbReference>
<proteinExistence type="predicted"/>
<name>A0ABQ8Q9P9_9AGAR</name>
<dbReference type="EMBL" id="MU790666">
    <property type="protein sequence ID" value="KAJ3995158.1"/>
    <property type="molecule type" value="Genomic_DNA"/>
</dbReference>
<sequence>MVNYSTILLAAVILGPRFADADVQLNIPSSPSLGNVIASNFFGISFELSFMNEYFGNDTNTIPQSMLNYLSEIRSRTGSNNVRVRVGGNSGDVSTYVPSQTSPMLVLTDPNANSNNQPVNYGPMLWEVMEKVSEEVNGVQYLIGLTINSTNTDSVIAGDAARTLGSNLDAMLLGNEPDLYTAHDQRPDVQNYTVDDYIGEYSAALRDISNTTAGNLTDGHNVAGPTICCSWDLATLLQQGYLSNFTNALKYITLQHYPQNNCFGSYQYQLVYYTQHSNLVDLASWQKPGIDIITSDTTANAPRMLMSEFNSASCGGIPGISDTFAVGTLWSIDYALQLASIGYTAAYIHTREQGISYNLVTPPNISEIDTGSWTTDPPFYALIVTAEILSSSNGTTVTDLNVSTDVNATIGGYAIYDATNSSLNRIVLLNYGTDSMDFRLPSGAKATNPQNALVKYLSASSVTEKYNIAWGEQTFLGVTDGKPVSVNASHDWAYSNQNLDCLNGCNITVPGPSLAVVFLDTNSSNDPEKSSSESKPVLNRRSMILALGVTFICIYAGL</sequence>
<keyword evidence="4" id="KW-1185">Reference proteome</keyword>
<organism evidence="3 4">
    <name type="scientific">Lentinula boryana</name>
    <dbReference type="NCBI Taxonomy" id="40481"/>
    <lineage>
        <taxon>Eukaryota</taxon>
        <taxon>Fungi</taxon>
        <taxon>Dikarya</taxon>
        <taxon>Basidiomycota</taxon>
        <taxon>Agaricomycotina</taxon>
        <taxon>Agaricomycetes</taxon>
        <taxon>Agaricomycetidae</taxon>
        <taxon>Agaricales</taxon>
        <taxon>Marasmiineae</taxon>
        <taxon>Omphalotaceae</taxon>
        <taxon>Lentinula</taxon>
    </lineage>
</organism>
<dbReference type="SUPFAM" id="SSF51445">
    <property type="entry name" value="(Trans)glycosidases"/>
    <property type="match status" value="1"/>
</dbReference>
<reference evidence="3" key="1">
    <citation type="submission" date="2022-08" db="EMBL/GenBank/DDBJ databases">
        <authorList>
            <consortium name="DOE Joint Genome Institute"/>
            <person name="Min B."/>
            <person name="Riley R."/>
            <person name="Sierra-Patev S."/>
            <person name="Naranjo-Ortiz M."/>
            <person name="Looney B."/>
            <person name="Konkel Z."/>
            <person name="Slot J.C."/>
            <person name="Sakamoto Y."/>
            <person name="Steenwyk J.L."/>
            <person name="Rokas A."/>
            <person name="Carro J."/>
            <person name="Camarero S."/>
            <person name="Ferreira P."/>
            <person name="Molpeceres G."/>
            <person name="Ruiz-Duenas F.J."/>
            <person name="Serrano A."/>
            <person name="Henrissat B."/>
            <person name="Drula E."/>
            <person name="Hughes K.W."/>
            <person name="Mata J.L."/>
            <person name="Ishikawa N.K."/>
            <person name="Vargas-Isla R."/>
            <person name="Ushijima S."/>
            <person name="Smith C.A."/>
            <person name="Ahrendt S."/>
            <person name="Andreopoulos W."/>
            <person name="He G."/>
            <person name="Labutti K."/>
            <person name="Lipzen A."/>
            <person name="Ng V."/>
            <person name="Sandor L."/>
            <person name="Barry K."/>
            <person name="Martinez A.T."/>
            <person name="Xiao Y."/>
            <person name="Gibbons J.G."/>
            <person name="Terashima K."/>
            <person name="Hibbett D.S."/>
            <person name="Grigoriev I.V."/>
        </authorList>
    </citation>
    <scope>NUCLEOTIDE SEQUENCE</scope>
    <source>
        <strain evidence="3">TFB10827</strain>
    </source>
</reference>
<dbReference type="InterPro" id="IPR052974">
    <property type="entry name" value="GH79_Enzymes"/>
</dbReference>
<gene>
    <name evidence="3" type="ORF">F5050DRAFT_1769303</name>
</gene>
<dbReference type="InterPro" id="IPR031728">
    <property type="entry name" value="GlcAase_C"/>
</dbReference>
<comment type="caution">
    <text evidence="3">The sequence shown here is derived from an EMBL/GenBank/DDBJ whole genome shotgun (WGS) entry which is preliminary data.</text>
</comment>
<evidence type="ECO:0000256" key="1">
    <source>
        <dbReference type="SAM" id="SignalP"/>
    </source>
</evidence>
<dbReference type="PANTHER" id="PTHR36183:SF2">
    <property type="entry name" value="BETA-GLUCURONIDASE C-TERMINAL DOMAIN-CONTAINING PROTEIN"/>
    <property type="match status" value="1"/>
</dbReference>
<dbReference type="Pfam" id="PF16862">
    <property type="entry name" value="Glyco_hydro_79C"/>
    <property type="match status" value="1"/>
</dbReference>
<feature type="domain" description="Beta-glucuronidase C-terminal" evidence="2">
    <location>
        <begin position="412"/>
        <end position="516"/>
    </location>
</feature>
<evidence type="ECO:0000259" key="2">
    <source>
        <dbReference type="Pfam" id="PF16862"/>
    </source>
</evidence>
<accession>A0ABQ8Q9P9</accession>